<comment type="caution">
    <text evidence="2">The sequence shown here is derived from an EMBL/GenBank/DDBJ whole genome shotgun (WGS) entry which is preliminary data.</text>
</comment>
<feature type="transmembrane region" description="Helical" evidence="1">
    <location>
        <begin position="84"/>
        <end position="104"/>
    </location>
</feature>
<dbReference type="Proteomes" id="UP000765509">
    <property type="component" value="Unassembled WGS sequence"/>
</dbReference>
<dbReference type="EMBL" id="AVOT02001373">
    <property type="protein sequence ID" value="MBW0466697.1"/>
    <property type="molecule type" value="Genomic_DNA"/>
</dbReference>
<protein>
    <submittedName>
        <fullName evidence="2">Uncharacterized protein</fullName>
    </submittedName>
</protein>
<keyword evidence="1" id="KW-1133">Transmembrane helix</keyword>
<dbReference type="AlphaFoldDB" id="A0A9Q3BKR5"/>
<keyword evidence="3" id="KW-1185">Reference proteome</keyword>
<organism evidence="2 3">
    <name type="scientific">Austropuccinia psidii MF-1</name>
    <dbReference type="NCBI Taxonomy" id="1389203"/>
    <lineage>
        <taxon>Eukaryota</taxon>
        <taxon>Fungi</taxon>
        <taxon>Dikarya</taxon>
        <taxon>Basidiomycota</taxon>
        <taxon>Pucciniomycotina</taxon>
        <taxon>Pucciniomycetes</taxon>
        <taxon>Pucciniales</taxon>
        <taxon>Sphaerophragmiaceae</taxon>
        <taxon>Austropuccinia</taxon>
    </lineage>
</organism>
<accession>A0A9Q3BKR5</accession>
<evidence type="ECO:0000313" key="3">
    <source>
        <dbReference type="Proteomes" id="UP000765509"/>
    </source>
</evidence>
<gene>
    <name evidence="2" type="ORF">O181_006412</name>
</gene>
<reference evidence="2" key="1">
    <citation type="submission" date="2021-03" db="EMBL/GenBank/DDBJ databases">
        <title>Draft genome sequence of rust myrtle Austropuccinia psidii MF-1, a brazilian biotype.</title>
        <authorList>
            <person name="Quecine M.C."/>
            <person name="Pachon D.M.R."/>
            <person name="Bonatelli M.L."/>
            <person name="Correr F.H."/>
            <person name="Franceschini L.M."/>
            <person name="Leite T.F."/>
            <person name="Margarido G.R.A."/>
            <person name="Almeida C.A."/>
            <person name="Ferrarezi J.A."/>
            <person name="Labate C.A."/>
        </authorList>
    </citation>
    <scope>NUCLEOTIDE SEQUENCE</scope>
    <source>
        <strain evidence="2">MF-1</strain>
    </source>
</reference>
<evidence type="ECO:0000313" key="2">
    <source>
        <dbReference type="EMBL" id="MBW0466697.1"/>
    </source>
</evidence>
<name>A0A9Q3BKR5_9BASI</name>
<keyword evidence="1" id="KW-0812">Transmembrane</keyword>
<evidence type="ECO:0000256" key="1">
    <source>
        <dbReference type="SAM" id="Phobius"/>
    </source>
</evidence>
<feature type="transmembrane region" description="Helical" evidence="1">
    <location>
        <begin position="116"/>
        <end position="135"/>
    </location>
</feature>
<keyword evidence="1" id="KW-0472">Membrane</keyword>
<proteinExistence type="predicted"/>
<sequence length="193" mass="21969">MSKEDQIILMSYSNLLPVLKIFSRCNTFEIPTSNPSQQPQQSFTLIWCSGSQHSRWGVLSQPCVITPPMGVYSKSSLIPFYGQLAMSSFLWPIGHVIIFMANWPCHHFYGQLAMSSFLWPIGPFWCFMAFGPYPLSRATYGLRPYPATIAPFYQFSTSPAPREIPLFWAWESIWSSRGCWPLYPSPGPLAQPL</sequence>